<evidence type="ECO:0000259" key="1">
    <source>
        <dbReference type="Pfam" id="PF14090"/>
    </source>
</evidence>
<feature type="domain" description="Winged helix-turn-helix" evidence="1">
    <location>
        <begin position="57"/>
        <end position="126"/>
    </location>
</feature>
<reference evidence="2" key="1">
    <citation type="submission" date="2018-01" db="EMBL/GenBank/DDBJ databases">
        <title>Complete Genome Sequence of three strains from Ralstonia solanacearum ecotype Moko sequevar IIA-53 from Brazil.</title>
        <authorList>
            <person name="Silva J.R."/>
            <person name="Albuquerque G.M.R."/>
            <person name="Pais A.K.L."/>
            <person name="Silva A.M.F."/>
            <person name="Boiteux M.E.N.F."/>
            <person name="Souza E.B."/>
            <person name="Mariano R.L.R."/>
        </authorList>
    </citation>
    <scope>NUCLEOTIDE SEQUENCE [LARGE SCALE GENOMIC DNA]</scope>
    <source>
        <strain evidence="2">SFC</strain>
    </source>
</reference>
<dbReference type="AlphaFoldDB" id="A0A5H2PJP1"/>
<dbReference type="EMBL" id="CP026092">
    <property type="protein sequence ID" value="AYB55684.1"/>
    <property type="molecule type" value="Genomic_DNA"/>
</dbReference>
<dbReference type="RefSeq" id="WP_014616578.1">
    <property type="nucleotide sequence ID" value="NZ_CDLZ01000001.1"/>
</dbReference>
<gene>
    <name evidence="2" type="ORF">C2L97_06280</name>
</gene>
<dbReference type="InterPro" id="IPR055245">
    <property type="entry name" value="HTH_proteobacteria"/>
</dbReference>
<protein>
    <recommendedName>
        <fullName evidence="1">Winged helix-turn-helix domain-containing protein</fullName>
    </recommendedName>
</protein>
<accession>A0A5H2PJP1</accession>
<evidence type="ECO:0000313" key="2">
    <source>
        <dbReference type="EMBL" id="AYB55684.1"/>
    </source>
</evidence>
<sequence>MDKKRKASSAGIPRLPEIRGSESTAAIQIRVQRYFNALRVFWQSCGIEIESADADAQLQRLPEILRLQGSHGLGSLEGRAAAAMVQLPARIHDLRNRGFQILSVPESAYGADGVWHSRLVRYFLISEPEAEHV</sequence>
<organism evidence="2">
    <name type="scientific">Ralstonia solanacearum</name>
    <name type="common">Pseudomonas solanacearum</name>
    <dbReference type="NCBI Taxonomy" id="305"/>
    <lineage>
        <taxon>Bacteria</taxon>
        <taxon>Pseudomonadati</taxon>
        <taxon>Pseudomonadota</taxon>
        <taxon>Betaproteobacteria</taxon>
        <taxon>Burkholderiales</taxon>
        <taxon>Burkholderiaceae</taxon>
        <taxon>Ralstonia</taxon>
        <taxon>Ralstonia solanacearum species complex</taxon>
    </lineage>
</organism>
<dbReference type="Pfam" id="PF14090">
    <property type="entry name" value="HTH_39"/>
    <property type="match status" value="1"/>
</dbReference>
<name>A0A5H2PJP1_RALSL</name>
<proteinExistence type="predicted"/>